<proteinExistence type="predicted"/>
<feature type="region of interest" description="Disordered" evidence="1">
    <location>
        <begin position="57"/>
        <end position="91"/>
    </location>
</feature>
<reference evidence="3" key="1">
    <citation type="submission" date="2022-11" db="UniProtKB">
        <authorList>
            <consortium name="WormBaseParasite"/>
        </authorList>
    </citation>
    <scope>IDENTIFICATION</scope>
</reference>
<name>A0A914Z8B2_9BILA</name>
<evidence type="ECO:0000313" key="2">
    <source>
        <dbReference type="Proteomes" id="UP000887577"/>
    </source>
</evidence>
<dbReference type="AlphaFoldDB" id="A0A914Z8B2"/>
<accession>A0A914Z8B2</accession>
<evidence type="ECO:0000256" key="1">
    <source>
        <dbReference type="SAM" id="MobiDB-lite"/>
    </source>
</evidence>
<feature type="compositionally biased region" description="Low complexity" evidence="1">
    <location>
        <begin position="58"/>
        <end position="72"/>
    </location>
</feature>
<organism evidence="2 3">
    <name type="scientific">Panagrolaimus superbus</name>
    <dbReference type="NCBI Taxonomy" id="310955"/>
    <lineage>
        <taxon>Eukaryota</taxon>
        <taxon>Metazoa</taxon>
        <taxon>Ecdysozoa</taxon>
        <taxon>Nematoda</taxon>
        <taxon>Chromadorea</taxon>
        <taxon>Rhabditida</taxon>
        <taxon>Tylenchina</taxon>
        <taxon>Panagrolaimomorpha</taxon>
        <taxon>Panagrolaimoidea</taxon>
        <taxon>Panagrolaimidae</taxon>
        <taxon>Panagrolaimus</taxon>
    </lineage>
</organism>
<keyword evidence="2" id="KW-1185">Reference proteome</keyword>
<evidence type="ECO:0000313" key="3">
    <source>
        <dbReference type="WBParaSite" id="PSU_v2.g649.t1"/>
    </source>
</evidence>
<dbReference type="WBParaSite" id="PSU_v2.g649.t1">
    <property type="protein sequence ID" value="PSU_v2.g649.t1"/>
    <property type="gene ID" value="PSU_v2.g649"/>
</dbReference>
<dbReference type="Proteomes" id="UP000887577">
    <property type="component" value="Unplaced"/>
</dbReference>
<protein>
    <submittedName>
        <fullName evidence="3">Uncharacterized protein</fullName>
    </submittedName>
</protein>
<sequence>MSTTQASLRPSLSSPNIPFQISLNLVMKVQPIDEKYSMEPIGLRLNDVNILPPKTVRQQPFQQRQRSFSQQPLRGSINTNASDLEDSLRIL</sequence>